<evidence type="ECO:0000313" key="2">
    <source>
        <dbReference type="EMBL" id="KAA0929116.1"/>
    </source>
</evidence>
<gene>
    <name evidence="2" type="ORF">FGF04_31025</name>
</gene>
<feature type="domain" description="N-acetyltransferase" evidence="1">
    <location>
        <begin position="16"/>
        <end position="167"/>
    </location>
</feature>
<dbReference type="PANTHER" id="PTHR43328">
    <property type="entry name" value="ACETYLTRANSFERASE-RELATED"/>
    <property type="match status" value="1"/>
</dbReference>
<keyword evidence="3" id="KW-1185">Reference proteome</keyword>
<comment type="caution">
    <text evidence="2">The sequence shown here is derived from an EMBL/GenBank/DDBJ whole genome shotgun (WGS) entry which is preliminary data.</text>
</comment>
<dbReference type="Gene3D" id="3.40.630.30">
    <property type="match status" value="1"/>
</dbReference>
<dbReference type="Pfam" id="PF13302">
    <property type="entry name" value="Acetyltransf_3"/>
    <property type="match status" value="1"/>
</dbReference>
<dbReference type="GO" id="GO:0016747">
    <property type="term" value="F:acyltransferase activity, transferring groups other than amino-acyl groups"/>
    <property type="evidence" value="ECO:0007669"/>
    <property type="project" value="InterPro"/>
</dbReference>
<dbReference type="AlphaFoldDB" id="A0A5B0AIZ0"/>
<dbReference type="InterPro" id="IPR016181">
    <property type="entry name" value="Acyl_CoA_acyltransferase"/>
</dbReference>
<dbReference type="Proteomes" id="UP000324965">
    <property type="component" value="Unassembled WGS sequence"/>
</dbReference>
<dbReference type="RefSeq" id="WP_149514699.1">
    <property type="nucleotide sequence ID" value="NZ_VDFC01000053.1"/>
</dbReference>
<accession>A0A5B0AIZ0</accession>
<dbReference type="PANTHER" id="PTHR43328:SF1">
    <property type="entry name" value="N-ACETYLTRANSFERASE DOMAIN-CONTAINING PROTEIN"/>
    <property type="match status" value="1"/>
</dbReference>
<keyword evidence="2" id="KW-0808">Transferase</keyword>
<evidence type="ECO:0000313" key="3">
    <source>
        <dbReference type="Proteomes" id="UP000324965"/>
    </source>
</evidence>
<name>A0A5B0AIZ0_9ACTN</name>
<proteinExistence type="predicted"/>
<sequence length="176" mass="19844">MSDDAHGQSTPPAPRVRLRPVRDTDLPVLFAYEQDPEATRRSRFPARPRDRFMTHWTTRILGDPTVLVRTVDVDDAPAGSIVAWWEPDEATGEDRRFLGYWLGRPYWGRGIGTESLGLFLREEGNRPLYADPFTGNTASVRLLERHGFRKTGTLRHGEDVHDLLVLDGLDGPPAGE</sequence>
<dbReference type="InterPro" id="IPR000182">
    <property type="entry name" value="GNAT_dom"/>
</dbReference>
<dbReference type="PROSITE" id="PS51186">
    <property type="entry name" value="GNAT"/>
    <property type="match status" value="1"/>
</dbReference>
<reference evidence="2 3" key="1">
    <citation type="submission" date="2019-05" db="EMBL/GenBank/DDBJ databases">
        <authorList>
            <person name="Hariharan J."/>
            <person name="Choudoir M.J."/>
            <person name="Diebold P."/>
            <person name="Panke-Buisse K."/>
            <person name="Buckley D.H."/>
        </authorList>
    </citation>
    <scope>NUCLEOTIDE SEQUENCE [LARGE SCALE GENOMIC DNA]</scope>
    <source>
        <strain evidence="2 3">SUN51</strain>
    </source>
</reference>
<protein>
    <submittedName>
        <fullName evidence="2">GNAT family N-acetyltransferase</fullName>
    </submittedName>
</protein>
<dbReference type="SUPFAM" id="SSF55729">
    <property type="entry name" value="Acyl-CoA N-acyltransferases (Nat)"/>
    <property type="match status" value="1"/>
</dbReference>
<evidence type="ECO:0000259" key="1">
    <source>
        <dbReference type="PROSITE" id="PS51186"/>
    </source>
</evidence>
<dbReference type="OrthoDB" id="9801656at2"/>
<dbReference type="EMBL" id="VDFC01000053">
    <property type="protein sequence ID" value="KAA0929116.1"/>
    <property type="molecule type" value="Genomic_DNA"/>
</dbReference>
<organism evidence="2 3">
    <name type="scientific">Streptomyces apricus</name>
    <dbReference type="NCBI Taxonomy" id="1828112"/>
    <lineage>
        <taxon>Bacteria</taxon>
        <taxon>Bacillati</taxon>
        <taxon>Actinomycetota</taxon>
        <taxon>Actinomycetes</taxon>
        <taxon>Kitasatosporales</taxon>
        <taxon>Streptomycetaceae</taxon>
        <taxon>Streptomyces</taxon>
    </lineage>
</organism>